<sequence>MPKAFEYKEGLVVESGLLQPAYAQHLKASELLTLQQVRGVPQNEHRMLALHTVNPAELHMDAGCWLASVGMCRCSTVIITAMHI</sequence>
<comment type="caution">
    <text evidence="1">The sequence shown here is derived from an EMBL/GenBank/DDBJ whole genome shotgun (WGS) entry which is preliminary data.</text>
</comment>
<gene>
    <name evidence="1" type="ORF">QEZ41_07310</name>
</gene>
<keyword evidence="2" id="KW-1185">Reference proteome</keyword>
<name>A0ABT7SPH0_9GAMM</name>
<evidence type="ECO:0000313" key="1">
    <source>
        <dbReference type="EMBL" id="MDM7858083.1"/>
    </source>
</evidence>
<proteinExistence type="predicted"/>
<evidence type="ECO:0000313" key="2">
    <source>
        <dbReference type="Proteomes" id="UP001241056"/>
    </source>
</evidence>
<accession>A0ABT7SPH0</accession>
<protein>
    <submittedName>
        <fullName evidence="1">Uncharacterized protein</fullName>
    </submittedName>
</protein>
<dbReference type="EMBL" id="JAUCDY010000007">
    <property type="protein sequence ID" value="MDM7858083.1"/>
    <property type="molecule type" value="Genomic_DNA"/>
</dbReference>
<organism evidence="1 2">
    <name type="scientific">Thiopseudomonas acetoxidans</name>
    <dbReference type="NCBI Taxonomy" id="3041622"/>
    <lineage>
        <taxon>Bacteria</taxon>
        <taxon>Pseudomonadati</taxon>
        <taxon>Pseudomonadota</taxon>
        <taxon>Gammaproteobacteria</taxon>
        <taxon>Pseudomonadales</taxon>
        <taxon>Pseudomonadaceae</taxon>
        <taxon>Thiopseudomonas</taxon>
    </lineage>
</organism>
<reference evidence="1 2" key="1">
    <citation type="submission" date="2023-06" db="EMBL/GenBank/DDBJ databases">
        <title>Thiopseudomonas sp. CY1220 draft genome sequence.</title>
        <authorList>
            <person name="Zhao G."/>
            <person name="An M."/>
        </authorList>
    </citation>
    <scope>NUCLEOTIDE SEQUENCE [LARGE SCALE GENOMIC DNA]</scope>
    <source>
        <strain evidence="1 2">CY1220</strain>
    </source>
</reference>
<dbReference type="RefSeq" id="WP_289410742.1">
    <property type="nucleotide sequence ID" value="NZ_JAUCDY010000007.1"/>
</dbReference>
<dbReference type="Proteomes" id="UP001241056">
    <property type="component" value="Unassembled WGS sequence"/>
</dbReference>